<feature type="transmembrane region" description="Helical" evidence="1">
    <location>
        <begin position="125"/>
        <end position="143"/>
    </location>
</feature>
<evidence type="ECO:0008006" key="4">
    <source>
        <dbReference type="Google" id="ProtNLM"/>
    </source>
</evidence>
<proteinExistence type="predicted"/>
<gene>
    <name evidence="2" type="ORF">ACFQZ7_10205</name>
</gene>
<dbReference type="Proteomes" id="UP001597104">
    <property type="component" value="Unassembled WGS sequence"/>
</dbReference>
<reference evidence="3" key="1">
    <citation type="journal article" date="2019" name="Int. J. Syst. Evol. Microbiol.">
        <title>The Global Catalogue of Microorganisms (GCM) 10K type strain sequencing project: providing services to taxonomists for standard genome sequencing and annotation.</title>
        <authorList>
            <consortium name="The Broad Institute Genomics Platform"/>
            <consortium name="The Broad Institute Genome Sequencing Center for Infectious Disease"/>
            <person name="Wu L."/>
            <person name="Ma J."/>
        </authorList>
    </citation>
    <scope>NUCLEOTIDE SEQUENCE [LARGE SCALE GENOMIC DNA]</scope>
    <source>
        <strain evidence="3">CCM 8925</strain>
    </source>
</reference>
<dbReference type="EMBL" id="JBHTIO010000044">
    <property type="protein sequence ID" value="MFD0898094.1"/>
    <property type="molecule type" value="Genomic_DNA"/>
</dbReference>
<feature type="transmembrane region" description="Helical" evidence="1">
    <location>
        <begin position="155"/>
        <end position="176"/>
    </location>
</feature>
<organism evidence="2 3">
    <name type="scientific">Loigolactobacillus binensis</name>
    <dbReference type="NCBI Taxonomy" id="2559922"/>
    <lineage>
        <taxon>Bacteria</taxon>
        <taxon>Bacillati</taxon>
        <taxon>Bacillota</taxon>
        <taxon>Bacilli</taxon>
        <taxon>Lactobacillales</taxon>
        <taxon>Lactobacillaceae</taxon>
        <taxon>Loigolactobacillus</taxon>
    </lineage>
</organism>
<evidence type="ECO:0000313" key="2">
    <source>
        <dbReference type="EMBL" id="MFD0898094.1"/>
    </source>
</evidence>
<name>A0ABW3EGX9_9LACO</name>
<evidence type="ECO:0000256" key="1">
    <source>
        <dbReference type="SAM" id="Phobius"/>
    </source>
</evidence>
<sequence length="177" mass="19627">MKKWFSQVSANDTKIWVALYLVVGMVMTYFVAFVYPPKKLLANAPALVKWVTFGSGAVGLAVGLFFSTYIGYLIYLIWRSVLHEEPTAKAATKRSFYLTTCIVGVLISLVHLVTIIATNGVINQTVTLVLAVISSIVTAWLIYEFFTHLLHNVKLGRAVALTLFVVNLIPTIIGLFR</sequence>
<feature type="transmembrane region" description="Helical" evidence="1">
    <location>
        <begin position="95"/>
        <end position="118"/>
    </location>
</feature>
<feature type="transmembrane region" description="Helical" evidence="1">
    <location>
        <begin position="47"/>
        <end position="75"/>
    </location>
</feature>
<feature type="transmembrane region" description="Helical" evidence="1">
    <location>
        <begin position="15"/>
        <end position="35"/>
    </location>
</feature>
<keyword evidence="1" id="KW-1133">Transmembrane helix</keyword>
<accession>A0ABW3EGX9</accession>
<protein>
    <recommendedName>
        <fullName evidence="4">Yip1 domain-containing protein</fullName>
    </recommendedName>
</protein>
<keyword evidence="1" id="KW-0472">Membrane</keyword>
<evidence type="ECO:0000313" key="3">
    <source>
        <dbReference type="Proteomes" id="UP001597104"/>
    </source>
</evidence>
<dbReference type="RefSeq" id="WP_137636439.1">
    <property type="nucleotide sequence ID" value="NZ_BJDN01000001.1"/>
</dbReference>
<keyword evidence="3" id="KW-1185">Reference proteome</keyword>
<keyword evidence="1" id="KW-0812">Transmembrane</keyword>
<comment type="caution">
    <text evidence="2">The sequence shown here is derived from an EMBL/GenBank/DDBJ whole genome shotgun (WGS) entry which is preliminary data.</text>
</comment>